<proteinExistence type="predicted"/>
<dbReference type="OrthoDB" id="42404at2157"/>
<name>A0A650CPV9_9CREN</name>
<dbReference type="Proteomes" id="UP000423396">
    <property type="component" value="Chromosome"/>
</dbReference>
<dbReference type="EMBL" id="CP045483">
    <property type="protein sequence ID" value="QGR19880.1"/>
    <property type="molecule type" value="Genomic_DNA"/>
</dbReference>
<dbReference type="KEGG" id="sazo:D1868_07745"/>
<gene>
    <name evidence="1" type="ORF">D1868_07745</name>
</gene>
<evidence type="ECO:0000313" key="1">
    <source>
        <dbReference type="EMBL" id="QGR19880.1"/>
    </source>
</evidence>
<dbReference type="AlphaFoldDB" id="A0A650CPV9"/>
<dbReference type="GeneID" id="42798954"/>
<organism evidence="1 2">
    <name type="scientific">Stygiolobus azoricus</name>
    <dbReference type="NCBI Taxonomy" id="41675"/>
    <lineage>
        <taxon>Archaea</taxon>
        <taxon>Thermoproteota</taxon>
        <taxon>Thermoprotei</taxon>
        <taxon>Sulfolobales</taxon>
        <taxon>Sulfolobaceae</taxon>
        <taxon>Stygiolobus</taxon>
    </lineage>
</organism>
<dbReference type="RefSeq" id="WP_156007101.1">
    <property type="nucleotide sequence ID" value="NZ_CP045483.1"/>
</dbReference>
<reference evidence="1 2" key="1">
    <citation type="submission" date="2019-10" db="EMBL/GenBank/DDBJ databases">
        <title>Genome Sequences from Six Type Strain Members of the Archaeal Family Sulfolobaceae: Acidianus ambivalens, Acidianus infernus, Metallosphaera prunae, Stygiolobus azoricus, Sulfolobus metallicus, and Sulfurisphaera ohwakuensis.</title>
        <authorList>
            <person name="Counts J.A."/>
            <person name="Kelly R.M."/>
        </authorList>
    </citation>
    <scope>NUCLEOTIDE SEQUENCE [LARGE SCALE GENOMIC DNA]</scope>
    <source>
        <strain evidence="1 2">FC6</strain>
    </source>
</reference>
<sequence>MYKRIEIRKDGLGFCYQGSWISITATDDSLIIAEEVTYEVPVGSQFSKIRLLVKNGKVYAETPLGTSELKDPSQILENLKKINEEVVKTKNIELYEKIKKHMSY</sequence>
<keyword evidence="2" id="KW-1185">Reference proteome</keyword>
<protein>
    <submittedName>
        <fullName evidence="1">Uncharacterized protein</fullName>
    </submittedName>
</protein>
<evidence type="ECO:0000313" key="2">
    <source>
        <dbReference type="Proteomes" id="UP000423396"/>
    </source>
</evidence>
<accession>A0A650CPV9</accession>